<feature type="transmembrane region" description="Helical" evidence="5">
    <location>
        <begin position="141"/>
        <end position="162"/>
    </location>
</feature>
<dbReference type="GO" id="GO:0046872">
    <property type="term" value="F:metal ion binding"/>
    <property type="evidence" value="ECO:0007669"/>
    <property type="project" value="UniProtKB-KW"/>
</dbReference>
<dbReference type="RefSeq" id="WP_120257766.1">
    <property type="nucleotide sequence ID" value="NZ_RAPY01000001.1"/>
</dbReference>
<keyword evidence="5" id="KW-0812">Transmembrane</keyword>
<feature type="transmembrane region" description="Helical" evidence="5">
    <location>
        <begin position="44"/>
        <end position="62"/>
    </location>
</feature>
<dbReference type="PANTHER" id="PTHR35889:SF3">
    <property type="entry name" value="F-BOX DOMAIN-CONTAINING PROTEIN"/>
    <property type="match status" value="1"/>
</dbReference>
<dbReference type="PANTHER" id="PTHR35889">
    <property type="entry name" value="CYCLOINULO-OLIGOSACCHARIDE FRUCTANOTRANSFERASE-RELATED"/>
    <property type="match status" value="1"/>
</dbReference>
<dbReference type="SUPFAM" id="SSF46626">
    <property type="entry name" value="Cytochrome c"/>
    <property type="match status" value="1"/>
</dbReference>
<dbReference type="InterPro" id="IPR011429">
    <property type="entry name" value="Cyt_c_Planctomycete-type"/>
</dbReference>
<reference evidence="7 8" key="1">
    <citation type="submission" date="2018-09" db="EMBL/GenBank/DDBJ databases">
        <title>Genomic Encyclopedia of Type Strains, Phase III (KMG-III): the genomes of soil and plant-associated and newly described type strains.</title>
        <authorList>
            <person name="Whitman W."/>
        </authorList>
    </citation>
    <scope>NUCLEOTIDE SEQUENCE [LARGE SCALE GENOMIC DNA]</scope>
    <source>
        <strain evidence="7 8">CECT 7938</strain>
    </source>
</reference>
<dbReference type="Proteomes" id="UP000286246">
    <property type="component" value="Unassembled WGS sequence"/>
</dbReference>
<protein>
    <submittedName>
        <fullName evidence="7">Putative membrane protein</fullName>
    </submittedName>
</protein>
<dbReference type="InterPro" id="IPR019251">
    <property type="entry name" value="DUF2231_TM"/>
</dbReference>
<keyword evidence="3 4" id="KW-0408">Iron</keyword>
<gene>
    <name evidence="7" type="ORF">DFQ12_0898</name>
</gene>
<evidence type="ECO:0000259" key="6">
    <source>
        <dbReference type="PROSITE" id="PS51007"/>
    </source>
</evidence>
<name>A0A420BH97_SPHD1</name>
<dbReference type="PROSITE" id="PS51007">
    <property type="entry name" value="CYTC"/>
    <property type="match status" value="1"/>
</dbReference>
<evidence type="ECO:0000313" key="8">
    <source>
        <dbReference type="Proteomes" id="UP000286246"/>
    </source>
</evidence>
<accession>A0A420BH97</accession>
<dbReference type="InterPro" id="IPR032675">
    <property type="entry name" value="LRR_dom_sf"/>
</dbReference>
<feature type="transmembrane region" description="Helical" evidence="5">
    <location>
        <begin position="110"/>
        <end position="129"/>
    </location>
</feature>
<keyword evidence="2 4" id="KW-0479">Metal-binding</keyword>
<feature type="domain" description="Cytochrome c" evidence="6">
    <location>
        <begin position="180"/>
        <end position="280"/>
    </location>
</feature>
<feature type="transmembrane region" description="Helical" evidence="5">
    <location>
        <begin position="74"/>
        <end position="98"/>
    </location>
</feature>
<evidence type="ECO:0000256" key="4">
    <source>
        <dbReference type="PROSITE-ProRule" id="PRU00433"/>
    </source>
</evidence>
<evidence type="ECO:0000256" key="5">
    <source>
        <dbReference type="SAM" id="Phobius"/>
    </source>
</evidence>
<dbReference type="GO" id="GO:0020037">
    <property type="term" value="F:heme binding"/>
    <property type="evidence" value="ECO:0007669"/>
    <property type="project" value="InterPro"/>
</dbReference>
<organism evidence="7 8">
    <name type="scientific">Sphingobacterium detergens</name>
    <dbReference type="NCBI Taxonomy" id="1145106"/>
    <lineage>
        <taxon>Bacteria</taxon>
        <taxon>Pseudomonadati</taxon>
        <taxon>Bacteroidota</taxon>
        <taxon>Sphingobacteriia</taxon>
        <taxon>Sphingobacteriales</taxon>
        <taxon>Sphingobacteriaceae</taxon>
        <taxon>Sphingobacterium</taxon>
    </lineage>
</organism>
<proteinExistence type="predicted"/>
<dbReference type="InterPro" id="IPR009056">
    <property type="entry name" value="Cyt_c-like_dom"/>
</dbReference>
<dbReference type="AlphaFoldDB" id="A0A420BH97"/>
<sequence>MTLKNSHFNILLGLNSFIVFFLIFEEKIEVPVFLQVIGRMHPLLLHFPIVLLIISWLIFLFRNRLEKEVPTIKSIINTLFFISSLLTAITVIMGLMLSKEGGFEGSSYDWHKYGGVFLSILSLGLLGYLRFRKNKDYHPVFVVGINITVILLLMVGHFGAALTHGEDFISSPLISKESKALDVENAMVFEDAVLPIFQAKCMGCHNSNKPKGGLILSDSTAILKGGKNGKLFIAGNPMNSLMIERLLLDIENQHRMPPKGKPQLTIDEIALLRAWVKSGGKFNVPLAAFSEQDTLFQSAKSVYGFQGTENYEFAAADEDEIKKLITPYRIIHPLEAGSPALDVNFYGKDFFKSQSLSEILPIAEQVVSLNLSGMPINKEDIQTLGKFKNLGTLNLNNTKLSNENVQSLSAIASLKNISLIGTQVNKSGLEKLAKMPNLRKLYVWNTAVKLDELDAIRKAFPKLRVDAGIKFDEHQKLALTVPKISPARSFFQKEMLLSLSHPVSGVQLRYTLDGSNPDSITASIYKSPIRIQKDARLRVKAIKEGWLPSNEVSQDFYAAFIIPNKVNLESKPNRLYKARKEQSFFDLESGGNNHADGKWLGFQGNDLSASMFFDTPIKLNFLALSIKQEYNQHIYPPQYIEVWGGTDTSNMKLLNKVTVDLEKADKMRKKRMVTFNLPDLKVSVIRLKTKHYAKIPEGFAGTGNPPWLFVDEIVLK</sequence>
<dbReference type="Pfam" id="PF07635">
    <property type="entry name" value="PSCyt1"/>
    <property type="match status" value="1"/>
</dbReference>
<keyword evidence="8" id="KW-1185">Reference proteome</keyword>
<comment type="caution">
    <text evidence="7">The sequence shown here is derived from an EMBL/GenBank/DDBJ whole genome shotgun (WGS) entry which is preliminary data.</text>
</comment>
<feature type="transmembrane region" description="Helical" evidence="5">
    <location>
        <begin position="7"/>
        <end position="24"/>
    </location>
</feature>
<dbReference type="EMBL" id="RAPY01000001">
    <property type="protein sequence ID" value="RKE56046.1"/>
    <property type="molecule type" value="Genomic_DNA"/>
</dbReference>
<evidence type="ECO:0000256" key="2">
    <source>
        <dbReference type="ARBA" id="ARBA00022723"/>
    </source>
</evidence>
<dbReference type="GO" id="GO:0009055">
    <property type="term" value="F:electron transfer activity"/>
    <property type="evidence" value="ECO:0007669"/>
    <property type="project" value="InterPro"/>
</dbReference>
<evidence type="ECO:0000256" key="3">
    <source>
        <dbReference type="ARBA" id="ARBA00023004"/>
    </source>
</evidence>
<evidence type="ECO:0000313" key="7">
    <source>
        <dbReference type="EMBL" id="RKE56046.1"/>
    </source>
</evidence>
<dbReference type="Pfam" id="PF13287">
    <property type="entry name" value="Fn3_assoc"/>
    <property type="match status" value="1"/>
</dbReference>
<dbReference type="InterPro" id="IPR036909">
    <property type="entry name" value="Cyt_c-like_dom_sf"/>
</dbReference>
<keyword evidence="1 4" id="KW-0349">Heme</keyword>
<keyword evidence="5" id="KW-0472">Membrane</keyword>
<dbReference type="Pfam" id="PF09990">
    <property type="entry name" value="DUF2231"/>
    <property type="match status" value="1"/>
</dbReference>
<dbReference type="InterPro" id="IPR026876">
    <property type="entry name" value="Fn3_assoc_repeat"/>
</dbReference>
<keyword evidence="5" id="KW-1133">Transmembrane helix</keyword>
<dbReference type="OrthoDB" id="713772at2"/>
<dbReference type="Gene3D" id="3.80.10.10">
    <property type="entry name" value="Ribonuclease Inhibitor"/>
    <property type="match status" value="1"/>
</dbReference>
<evidence type="ECO:0000256" key="1">
    <source>
        <dbReference type="ARBA" id="ARBA00022617"/>
    </source>
</evidence>
<dbReference type="SUPFAM" id="SSF52047">
    <property type="entry name" value="RNI-like"/>
    <property type="match status" value="1"/>
</dbReference>